<accession>A0A7K1UK10</accession>
<dbReference type="Gene3D" id="1.10.287.610">
    <property type="entry name" value="Helix hairpin bin"/>
    <property type="match status" value="1"/>
</dbReference>
<evidence type="ECO:0000313" key="7">
    <source>
        <dbReference type="EMBL" id="MVT26809.1"/>
    </source>
</evidence>
<dbReference type="NCBIfam" id="TIGR01011">
    <property type="entry name" value="rpsB_bact"/>
    <property type="match status" value="1"/>
</dbReference>
<protein>
    <recommendedName>
        <fullName evidence="4 5">Small ribosomal subunit protein uS2</fullName>
    </recommendedName>
</protein>
<evidence type="ECO:0000256" key="6">
    <source>
        <dbReference type="SAM" id="MobiDB-lite"/>
    </source>
</evidence>
<dbReference type="InterPro" id="IPR018130">
    <property type="entry name" value="Ribosomal_uS2_CS"/>
</dbReference>
<dbReference type="EMBL" id="WRPM01000072">
    <property type="protein sequence ID" value="MVT26809.1"/>
    <property type="molecule type" value="Genomic_DNA"/>
</dbReference>
<feature type="region of interest" description="Disordered" evidence="6">
    <location>
        <begin position="230"/>
        <end position="302"/>
    </location>
</feature>
<evidence type="ECO:0000256" key="3">
    <source>
        <dbReference type="ARBA" id="ARBA00023274"/>
    </source>
</evidence>
<dbReference type="GO" id="GO:0006412">
    <property type="term" value="P:translation"/>
    <property type="evidence" value="ECO:0007669"/>
    <property type="project" value="UniProtKB-UniRule"/>
</dbReference>
<dbReference type="PROSITE" id="PS00962">
    <property type="entry name" value="RIBOSOMAL_S2_1"/>
    <property type="match status" value="1"/>
</dbReference>
<dbReference type="PRINTS" id="PR00395">
    <property type="entry name" value="RIBOSOMALS2"/>
</dbReference>
<keyword evidence="2 5" id="KW-0689">Ribosomal protein</keyword>
<dbReference type="InterPro" id="IPR005706">
    <property type="entry name" value="Ribosomal_uS2_bac/mit/plastid"/>
</dbReference>
<keyword evidence="3 5" id="KW-0687">Ribonucleoprotein</keyword>
<dbReference type="Proteomes" id="UP000460157">
    <property type="component" value="Unassembled WGS sequence"/>
</dbReference>
<sequence>MPVVTMRQLLDSGVHFGHQTRRWNPKMKRYIFTERNGIYIVDLQQSLTYIDRAYEFIKQTVAHGGSILFVGTKKQAQEAIQEQATRVGQPYVNHRWLGGMLTNFQTVSKRVQRMKELEEIDYEDVAGSGYTKKELLLLSRELEKLHANLGGIRNMSKTPSAIWVVDTNKEHLAVDEAKKLGIPVIGILDTNCDPDEVNYPIPGNDDAIRSVDLLTRVVADAVADGLIARDEKRGGGSGAAAEPMAEWERELLEQHAAEQKSAEAPAQASPTTADDAAAEAETGEAEVPTNAEAGEAAEKTES</sequence>
<keyword evidence="8" id="KW-1185">Reference proteome</keyword>
<dbReference type="Pfam" id="PF00318">
    <property type="entry name" value="Ribosomal_S2"/>
    <property type="match status" value="1"/>
</dbReference>
<evidence type="ECO:0000256" key="2">
    <source>
        <dbReference type="ARBA" id="ARBA00022980"/>
    </source>
</evidence>
<dbReference type="PANTHER" id="PTHR12534:SF0">
    <property type="entry name" value="SMALL RIBOSOMAL SUBUNIT PROTEIN US2M"/>
    <property type="match status" value="1"/>
</dbReference>
<feature type="compositionally biased region" description="Basic and acidic residues" evidence="6">
    <location>
        <begin position="246"/>
        <end position="261"/>
    </location>
</feature>
<feature type="compositionally biased region" description="Low complexity" evidence="6">
    <location>
        <begin position="264"/>
        <end position="275"/>
    </location>
</feature>
<evidence type="ECO:0000256" key="1">
    <source>
        <dbReference type="ARBA" id="ARBA00006242"/>
    </source>
</evidence>
<dbReference type="AlphaFoldDB" id="A0A7K1UK10"/>
<dbReference type="SUPFAM" id="SSF52313">
    <property type="entry name" value="Ribosomal protein S2"/>
    <property type="match status" value="1"/>
</dbReference>
<dbReference type="RefSeq" id="WP_157324144.1">
    <property type="nucleotide sequence ID" value="NZ_BMFX01000004.1"/>
</dbReference>
<dbReference type="Gene3D" id="3.40.50.10490">
    <property type="entry name" value="Glucose-6-phosphate isomerase like protein, domain 1"/>
    <property type="match status" value="1"/>
</dbReference>
<evidence type="ECO:0000256" key="4">
    <source>
        <dbReference type="ARBA" id="ARBA00035256"/>
    </source>
</evidence>
<dbReference type="PANTHER" id="PTHR12534">
    <property type="entry name" value="30S RIBOSOMAL PROTEIN S2 PROKARYOTIC AND ORGANELLAR"/>
    <property type="match status" value="1"/>
</dbReference>
<evidence type="ECO:0000256" key="5">
    <source>
        <dbReference type="HAMAP-Rule" id="MF_00291"/>
    </source>
</evidence>
<proteinExistence type="inferred from homology"/>
<comment type="similarity">
    <text evidence="1 5">Belongs to the universal ribosomal protein uS2 family.</text>
</comment>
<dbReference type="HAMAP" id="MF_00291_B">
    <property type="entry name" value="Ribosomal_uS2_B"/>
    <property type="match status" value="1"/>
</dbReference>
<gene>
    <name evidence="5 7" type="primary">rpsB</name>
    <name evidence="7" type="ORF">GNZ21_10640</name>
</gene>
<organism evidence="7 8">
    <name type="scientific">Nesterenkonia alkaliphila</name>
    <dbReference type="NCBI Taxonomy" id="1463631"/>
    <lineage>
        <taxon>Bacteria</taxon>
        <taxon>Bacillati</taxon>
        <taxon>Actinomycetota</taxon>
        <taxon>Actinomycetes</taxon>
        <taxon>Micrococcales</taxon>
        <taxon>Micrococcaceae</taxon>
        <taxon>Nesterenkonia</taxon>
    </lineage>
</organism>
<dbReference type="InterPro" id="IPR001865">
    <property type="entry name" value="Ribosomal_uS2"/>
</dbReference>
<dbReference type="GO" id="GO:0022627">
    <property type="term" value="C:cytosolic small ribosomal subunit"/>
    <property type="evidence" value="ECO:0007669"/>
    <property type="project" value="TreeGrafter"/>
</dbReference>
<comment type="caution">
    <text evidence="7">The sequence shown here is derived from an EMBL/GenBank/DDBJ whole genome shotgun (WGS) entry which is preliminary data.</text>
</comment>
<evidence type="ECO:0000313" key="8">
    <source>
        <dbReference type="Proteomes" id="UP000460157"/>
    </source>
</evidence>
<name>A0A7K1UK10_9MICC</name>
<reference evidence="7 8" key="1">
    <citation type="submission" date="2019-12" db="EMBL/GenBank/DDBJ databases">
        <title>Nesterenkonia muleiensis sp. nov., a novel actinobacterium isolated from sap of Populus euphratica.</title>
        <authorList>
            <person name="Wang R."/>
        </authorList>
    </citation>
    <scope>NUCLEOTIDE SEQUENCE [LARGE SCALE GENOMIC DNA]</scope>
    <source>
        <strain evidence="7 8">F10</strain>
    </source>
</reference>
<dbReference type="InterPro" id="IPR023591">
    <property type="entry name" value="Ribosomal_uS2_flav_dom_sf"/>
</dbReference>
<dbReference type="GO" id="GO:0003735">
    <property type="term" value="F:structural constituent of ribosome"/>
    <property type="evidence" value="ECO:0007669"/>
    <property type="project" value="InterPro"/>
</dbReference>
<dbReference type="OrthoDB" id="9808036at2"/>
<dbReference type="CDD" id="cd01425">
    <property type="entry name" value="RPS2"/>
    <property type="match status" value="1"/>
</dbReference>
<dbReference type="FunFam" id="1.10.287.610:FF:000001">
    <property type="entry name" value="30S ribosomal protein S2"/>
    <property type="match status" value="1"/>
</dbReference>